<dbReference type="EMBL" id="JFBT01000001">
    <property type="protein sequence ID" value="EXG80524.1"/>
    <property type="molecule type" value="Genomic_DNA"/>
</dbReference>
<feature type="domain" description="MDMPI C-terminal" evidence="1">
    <location>
        <begin position="160"/>
        <end position="251"/>
    </location>
</feature>
<dbReference type="InterPro" id="IPR017517">
    <property type="entry name" value="Maleyloyr_isom"/>
</dbReference>
<dbReference type="PANTHER" id="PTHR40758:SF1">
    <property type="entry name" value="CONSERVED PROTEIN"/>
    <property type="match status" value="1"/>
</dbReference>
<dbReference type="Pfam" id="PF11716">
    <property type="entry name" value="MDMPI_N"/>
    <property type="match status" value="1"/>
</dbReference>
<sequence>MVRHDRVVRHDDAVRIDDYVDVLRRDGEALSRAAERAGPDAAVPTCPGWQVRDLLAHLGGVHRWAAALVTTRRPDPFGAADEKRFFDAPADDALLGWFSDGHRDLVRTLTDADPALHCWTFFAAPSPLAFWARRQAHETAIHRADAEAATASAPDWEPGFAADGIDELLHGFLARRAARITADPAVSLALAADDVDAAWTVQLTPSGLLVDAGAHPPTLTLTGRASDLYRLLWNRSGSERLVVRGDLDALETWRHRVAINWT</sequence>
<evidence type="ECO:0000313" key="4">
    <source>
        <dbReference type="Proteomes" id="UP000021053"/>
    </source>
</evidence>
<dbReference type="Proteomes" id="UP000021053">
    <property type="component" value="Unassembled WGS sequence"/>
</dbReference>
<comment type="caution">
    <text evidence="3">The sequence shown here is derived from an EMBL/GenBank/DDBJ whole genome shotgun (WGS) entry which is preliminary data.</text>
</comment>
<protein>
    <recommendedName>
        <fullName evidence="5">Mycothiol-dependent maleylpyruvate isomerase metal-binding domain-containing protein</fullName>
    </recommendedName>
</protein>
<name>A0A010ZPB3_9ACTN</name>
<proteinExistence type="predicted"/>
<reference evidence="3 4" key="1">
    <citation type="submission" date="2013-07" db="EMBL/GenBank/DDBJ databases">
        <authorList>
            <consortium name="DOE Joint Genome Institute"/>
            <person name="Eisen J."/>
            <person name="Huntemann M."/>
            <person name="Han J."/>
            <person name="Chen A."/>
            <person name="Kyrpides N."/>
            <person name="Mavromatis K."/>
            <person name="Markowitz V."/>
            <person name="Palaniappan K."/>
            <person name="Ivanova N."/>
            <person name="Schaumberg A."/>
            <person name="Pati A."/>
            <person name="Liolios K."/>
            <person name="Nordberg H.P."/>
            <person name="Cantor M.N."/>
            <person name="Hua S.X."/>
            <person name="Woyke T."/>
        </authorList>
    </citation>
    <scope>NUCLEOTIDE SEQUENCE [LARGE SCALE GENOMIC DNA]</scope>
    <source>
        <strain evidence="3 4">DSM 44712</strain>
    </source>
</reference>
<dbReference type="InterPro" id="IPR024344">
    <property type="entry name" value="MDMPI_metal-binding"/>
</dbReference>
<accession>A0A010ZPB3</accession>
<evidence type="ECO:0000313" key="3">
    <source>
        <dbReference type="EMBL" id="EXG80524.1"/>
    </source>
</evidence>
<dbReference type="PANTHER" id="PTHR40758">
    <property type="entry name" value="CONSERVED PROTEIN"/>
    <property type="match status" value="1"/>
</dbReference>
<dbReference type="Pfam" id="PF07398">
    <property type="entry name" value="MDMPI_C"/>
    <property type="match status" value="1"/>
</dbReference>
<dbReference type="AlphaFoldDB" id="A0A010ZPB3"/>
<keyword evidence="4" id="KW-1185">Reference proteome</keyword>
<dbReference type="GO" id="GO:0046872">
    <property type="term" value="F:metal ion binding"/>
    <property type="evidence" value="ECO:0007669"/>
    <property type="project" value="InterPro"/>
</dbReference>
<dbReference type="PATRIC" id="fig|927661.3.peg.1576"/>
<evidence type="ECO:0000259" key="1">
    <source>
        <dbReference type="Pfam" id="PF07398"/>
    </source>
</evidence>
<dbReference type="Gene3D" id="1.20.120.450">
    <property type="entry name" value="dinb family like domain"/>
    <property type="match status" value="1"/>
</dbReference>
<evidence type="ECO:0008006" key="5">
    <source>
        <dbReference type="Google" id="ProtNLM"/>
    </source>
</evidence>
<gene>
    <name evidence="3" type="ORF">CryarDRAFT_1604</name>
</gene>
<dbReference type="GO" id="GO:0005886">
    <property type="term" value="C:plasma membrane"/>
    <property type="evidence" value="ECO:0007669"/>
    <property type="project" value="TreeGrafter"/>
</dbReference>
<organism evidence="3 4">
    <name type="scientific">Cryptosporangium arvum DSM 44712</name>
    <dbReference type="NCBI Taxonomy" id="927661"/>
    <lineage>
        <taxon>Bacteria</taxon>
        <taxon>Bacillati</taxon>
        <taxon>Actinomycetota</taxon>
        <taxon>Actinomycetes</taxon>
        <taxon>Cryptosporangiales</taxon>
        <taxon>Cryptosporangiaceae</taxon>
        <taxon>Cryptosporangium</taxon>
    </lineage>
</organism>
<dbReference type="NCBIfam" id="TIGR03083">
    <property type="entry name" value="maleylpyruvate isomerase family mycothiol-dependent enzyme"/>
    <property type="match status" value="1"/>
</dbReference>
<dbReference type="SUPFAM" id="SSF109854">
    <property type="entry name" value="DinB/YfiT-like putative metalloenzymes"/>
    <property type="match status" value="1"/>
</dbReference>
<dbReference type="HOGENOM" id="CLU_070584_1_0_11"/>
<dbReference type="InterPro" id="IPR010872">
    <property type="entry name" value="MDMPI_C-term_domain"/>
</dbReference>
<feature type="domain" description="Mycothiol-dependent maleylpyruvate isomerase metal-binding" evidence="2">
    <location>
        <begin position="24"/>
        <end position="146"/>
    </location>
</feature>
<dbReference type="InterPro" id="IPR034660">
    <property type="entry name" value="DinB/YfiT-like"/>
</dbReference>
<evidence type="ECO:0000259" key="2">
    <source>
        <dbReference type="Pfam" id="PF11716"/>
    </source>
</evidence>